<comment type="function">
    <text evidence="2 9">Removes 5-oxoproline from various penultimate amino acid residues except L-proline.</text>
</comment>
<dbReference type="Pfam" id="PF01470">
    <property type="entry name" value="Peptidase_C15"/>
    <property type="match status" value="1"/>
</dbReference>
<dbReference type="PRINTS" id="PR00706">
    <property type="entry name" value="PYROGLUPTASE"/>
</dbReference>
<reference evidence="14" key="3">
    <citation type="submission" date="2020-02" db="EMBL/GenBank/DDBJ databases">
        <authorList>
            <person name="Littmann E."/>
            <person name="Sorbara M."/>
        </authorList>
    </citation>
    <scope>NUCLEOTIDE SEQUENCE</scope>
    <source>
        <strain evidence="14">MSK.14.54</strain>
    </source>
</reference>
<dbReference type="PROSITE" id="PS01334">
    <property type="entry name" value="PYRASE_CYS"/>
    <property type="match status" value="1"/>
</dbReference>
<dbReference type="EC" id="3.4.19.3" evidence="9"/>
<feature type="active site" evidence="9 10">
    <location>
        <position position="78"/>
    </location>
</feature>
<gene>
    <name evidence="9 12" type="primary">pcp</name>
    <name evidence="12" type="ORF">ERS852406_02925</name>
    <name evidence="13" type="ORF">ERS852498_02222</name>
    <name evidence="14" type="ORF">G5B05_00840</name>
</gene>
<keyword evidence="6 9" id="KW-0645">Protease</keyword>
<evidence type="ECO:0000256" key="11">
    <source>
        <dbReference type="PROSITE-ProRule" id="PRU10077"/>
    </source>
</evidence>
<feature type="active site" evidence="9">
    <location>
        <position position="165"/>
    </location>
</feature>
<comment type="catalytic activity">
    <reaction evidence="1 9 10">
        <text>Release of an N-terminal pyroglutamyl group from a polypeptide, the second amino acid generally not being Pro.</text>
        <dbReference type="EC" id="3.4.19.3"/>
    </reaction>
</comment>
<dbReference type="HAMAP" id="MF_00417">
    <property type="entry name" value="Pyrrolid_peptidase"/>
    <property type="match status" value="1"/>
</dbReference>
<keyword evidence="7 9" id="KW-0378">Hydrolase</keyword>
<evidence type="ECO:0000256" key="3">
    <source>
        <dbReference type="ARBA" id="ARBA00004496"/>
    </source>
</evidence>
<dbReference type="SUPFAM" id="SSF53182">
    <property type="entry name" value="Pyrrolidone carboxyl peptidase (pyroglutamate aminopeptidase)"/>
    <property type="match status" value="1"/>
</dbReference>
<evidence type="ECO:0000313" key="14">
    <source>
        <dbReference type="EMBL" id="NSE14996.1"/>
    </source>
</evidence>
<comment type="similarity">
    <text evidence="4 9">Belongs to the peptidase C15 family.</text>
</comment>
<evidence type="ECO:0000313" key="13">
    <source>
        <dbReference type="EMBL" id="CUP53819.1"/>
    </source>
</evidence>
<dbReference type="InterPro" id="IPR036440">
    <property type="entry name" value="Peptidase_C15-like_sf"/>
</dbReference>
<dbReference type="PANTHER" id="PTHR23402:SF1">
    <property type="entry name" value="PYROGLUTAMYL-PEPTIDASE I"/>
    <property type="match status" value="1"/>
</dbReference>
<dbReference type="GO" id="GO:0005829">
    <property type="term" value="C:cytosol"/>
    <property type="evidence" value="ECO:0007669"/>
    <property type="project" value="InterPro"/>
</dbReference>
<evidence type="ECO:0000256" key="7">
    <source>
        <dbReference type="ARBA" id="ARBA00022801"/>
    </source>
</evidence>
<evidence type="ECO:0000313" key="17">
    <source>
        <dbReference type="Proteomes" id="UP000768180"/>
    </source>
</evidence>
<dbReference type="PANTHER" id="PTHR23402">
    <property type="entry name" value="PROTEASE FAMILY C15 PYROGLUTAMYL-PEPTIDASE I-RELATED"/>
    <property type="match status" value="1"/>
</dbReference>
<evidence type="ECO:0000313" key="15">
    <source>
        <dbReference type="Proteomes" id="UP000095706"/>
    </source>
</evidence>
<dbReference type="OrthoDB" id="9779738at2"/>
<dbReference type="STRING" id="1150298.ERS852406_02925"/>
<dbReference type="NCBIfam" id="TIGR00504">
    <property type="entry name" value="pyro_pdase"/>
    <property type="match status" value="1"/>
</dbReference>
<dbReference type="GO" id="GO:0016920">
    <property type="term" value="F:pyroglutamyl-peptidase activity"/>
    <property type="evidence" value="ECO:0007669"/>
    <property type="project" value="UniProtKB-UniRule"/>
</dbReference>
<organism evidence="12 15">
    <name type="scientific">Fusicatenibacter saccharivorans</name>
    <dbReference type="NCBI Taxonomy" id="1150298"/>
    <lineage>
        <taxon>Bacteria</taxon>
        <taxon>Bacillati</taxon>
        <taxon>Bacillota</taxon>
        <taxon>Clostridia</taxon>
        <taxon>Lachnospirales</taxon>
        <taxon>Lachnospiraceae</taxon>
        <taxon>Fusicatenibacter</taxon>
    </lineage>
</organism>
<evidence type="ECO:0000313" key="16">
    <source>
        <dbReference type="Proteomes" id="UP000095709"/>
    </source>
</evidence>
<evidence type="ECO:0000256" key="6">
    <source>
        <dbReference type="ARBA" id="ARBA00022670"/>
    </source>
</evidence>
<dbReference type="InterPro" id="IPR033693">
    <property type="entry name" value="PGPEP1_Glu_AS"/>
</dbReference>
<dbReference type="RefSeq" id="WP_022462497.1">
    <property type="nucleotide sequence ID" value="NZ_CAXSRP010000013.1"/>
</dbReference>
<dbReference type="EMBL" id="CZAL01000011">
    <property type="protein sequence ID" value="CUP53819.1"/>
    <property type="molecule type" value="Genomic_DNA"/>
</dbReference>
<reference evidence="14 17" key="2">
    <citation type="journal article" date="2020" name="Cell Host Microbe">
        <title>Functional and Genomic Variation between Human-Derived Isolates of Lachnospiraceae Reveals Inter- and Intra-Species Diversity.</title>
        <authorList>
            <person name="Sorbara M.T."/>
            <person name="Littmann E.R."/>
            <person name="Fontana E."/>
            <person name="Moody T.U."/>
            <person name="Kohout C.E."/>
            <person name="Gjonbalaj M."/>
            <person name="Eaton V."/>
            <person name="Seok R."/>
            <person name="Leiner I.M."/>
            <person name="Pamer E.G."/>
        </authorList>
    </citation>
    <scope>NUCLEOTIDE SEQUENCE [LARGE SCALE GENOMIC DNA]</scope>
    <source>
        <strain evidence="14 17">MSK.14.54</strain>
    </source>
</reference>
<dbReference type="FunFam" id="3.40.630.20:FF:000001">
    <property type="entry name" value="Pyrrolidone-carboxylate peptidase"/>
    <property type="match status" value="1"/>
</dbReference>
<dbReference type="CDD" id="cd00501">
    <property type="entry name" value="Peptidase_C15"/>
    <property type="match status" value="1"/>
</dbReference>
<dbReference type="PROSITE" id="PS01333">
    <property type="entry name" value="PYRASE_GLU"/>
    <property type="match status" value="1"/>
</dbReference>
<evidence type="ECO:0000256" key="8">
    <source>
        <dbReference type="ARBA" id="ARBA00022807"/>
    </source>
</evidence>
<dbReference type="Proteomes" id="UP000768180">
    <property type="component" value="Unassembled WGS sequence"/>
</dbReference>
<dbReference type="EMBL" id="CYYV01000016">
    <property type="protein sequence ID" value="CUO81979.1"/>
    <property type="molecule type" value="Genomic_DNA"/>
</dbReference>
<evidence type="ECO:0000256" key="4">
    <source>
        <dbReference type="ARBA" id="ARBA00006641"/>
    </source>
</evidence>
<evidence type="ECO:0000256" key="9">
    <source>
        <dbReference type="HAMAP-Rule" id="MF_00417"/>
    </source>
</evidence>
<keyword evidence="8 9" id="KW-0788">Thiol protease</keyword>
<evidence type="ECO:0000256" key="5">
    <source>
        <dbReference type="ARBA" id="ARBA00022490"/>
    </source>
</evidence>
<dbReference type="Proteomes" id="UP000095706">
    <property type="component" value="Unassembled WGS sequence"/>
</dbReference>
<dbReference type="PIRSF" id="PIRSF015592">
    <property type="entry name" value="Prld-crbxl_pptds"/>
    <property type="match status" value="1"/>
</dbReference>
<proteinExistence type="inferred from homology"/>
<comment type="subunit">
    <text evidence="9">Homotetramer.</text>
</comment>
<dbReference type="InterPro" id="IPR029762">
    <property type="entry name" value="PGP-I_bact-type"/>
</dbReference>
<accession>A0A174IAI5</accession>
<comment type="subcellular location">
    <subcellularLocation>
        <location evidence="3 9">Cytoplasm</location>
    </subcellularLocation>
</comment>
<evidence type="ECO:0000256" key="2">
    <source>
        <dbReference type="ARBA" id="ARBA00002280"/>
    </source>
</evidence>
<dbReference type="Gene3D" id="3.40.630.20">
    <property type="entry name" value="Peptidase C15, pyroglutamyl peptidase I-like"/>
    <property type="match status" value="1"/>
</dbReference>
<dbReference type="GO" id="GO:0006508">
    <property type="term" value="P:proteolysis"/>
    <property type="evidence" value="ECO:0007669"/>
    <property type="project" value="UniProtKB-KW"/>
</dbReference>
<dbReference type="InterPro" id="IPR000816">
    <property type="entry name" value="Peptidase_C15"/>
</dbReference>
<protein>
    <recommendedName>
        <fullName evidence="9">Pyrrolidone-carboxylate peptidase</fullName>
        <ecNumber evidence="9">3.4.19.3</ecNumber>
    </recommendedName>
    <alternativeName>
        <fullName evidence="9">5-oxoprolyl-peptidase</fullName>
    </alternativeName>
    <alternativeName>
        <fullName evidence="9">Pyroglutamyl-peptidase I</fullName>
        <shortName evidence="9">PGP-I</shortName>
        <shortName evidence="9">Pyrase</shortName>
    </alternativeName>
</protein>
<evidence type="ECO:0000256" key="10">
    <source>
        <dbReference type="PROSITE-ProRule" id="PRU10076"/>
    </source>
</evidence>
<sequence length="214" mass="22892">MKVLLTGFDPFGGESVNPAFEAIKLLPDTIAGAEIVKVEIPTEFTRSISCVEAAIKEHNPDVVIDVGQAGGRACVTVEKVGINLADARIPDNAGEQPSDEPLQADGPTAYFATIPVKAMVQNVREHGLPCHVSFTAGTYVCNCVMYNVLHLCATKYPNIRAGFIHVPFACEQVVGKASTMASMPLETIAKSLEYCIEAVVTNKEEVKEAMGTTH</sequence>
<dbReference type="InterPro" id="IPR033694">
    <property type="entry name" value="PGPEP1_Cys_AS"/>
</dbReference>
<dbReference type="InterPro" id="IPR016125">
    <property type="entry name" value="Peptidase_C15-like"/>
</dbReference>
<evidence type="ECO:0000313" key="12">
    <source>
        <dbReference type="EMBL" id="CUO81979.1"/>
    </source>
</evidence>
<keyword evidence="17" id="KW-1185">Reference proteome</keyword>
<reference evidence="15 16" key="1">
    <citation type="submission" date="2015-09" db="EMBL/GenBank/DDBJ databases">
        <authorList>
            <consortium name="Pathogen Informatics"/>
        </authorList>
    </citation>
    <scope>NUCLEOTIDE SEQUENCE [LARGE SCALE GENOMIC DNA]</scope>
    <source>
        <strain evidence="12 15">2789STDY5608849</strain>
        <strain evidence="13 16">2789STDY5834885</strain>
    </source>
</reference>
<keyword evidence="5 9" id="KW-0963">Cytoplasm</keyword>
<feature type="active site" evidence="9 11">
    <location>
        <position position="141"/>
    </location>
</feature>
<dbReference type="Proteomes" id="UP000095709">
    <property type="component" value="Unassembled WGS sequence"/>
</dbReference>
<evidence type="ECO:0000256" key="1">
    <source>
        <dbReference type="ARBA" id="ARBA00001770"/>
    </source>
</evidence>
<name>A0A174IAI5_9FIRM</name>
<dbReference type="EMBL" id="JAAITQ010000001">
    <property type="protein sequence ID" value="NSE14996.1"/>
    <property type="molecule type" value="Genomic_DNA"/>
</dbReference>
<dbReference type="NCBIfam" id="NF009676">
    <property type="entry name" value="PRK13197.1"/>
    <property type="match status" value="1"/>
</dbReference>
<dbReference type="AlphaFoldDB" id="A0A174IAI5"/>